<comment type="caution">
    <text evidence="1">The sequence shown here is derived from an EMBL/GenBank/DDBJ whole genome shotgun (WGS) entry which is preliminary data.</text>
</comment>
<accession>A0ACD3R657</accession>
<sequence length="446" mass="48248">MVNSYKRTSSPRSPTNSGELFTPAHEENVRFIHDTWQCVLRDIRSTQNSERNDRGPQEYVEKNPNPNLHSFTPVDLSDLKKRNTQDSKKRHYQAEQAAARRRPRRKRSRPRRLRRRPRRGGAGRLGVSGGGGGGFGGRGGGSGPMRSRQNLNRGRGRPTPYSRPKQLPDKWQHDMFDNGFSGFNGAAGGGGGAGVETGGKLLVSNLDFGVSDADIQELFAEFGTLKKAAVHYDRSGRSLGTADVHFERRADALKAMKQYNGIPLDGRPMNIQLVTSQIDTQRRPMQGLNRGGGGMNRNRGGGFGGMQRGRGGRGAGGARGRGRGGRGGGGTSKQQLSAEELDAQLDAYNARTVRAQRPTDRHNANNGNGAGAYTRAAGGDRSGQRGERSPGQLQTSRPEELTGDPGAGQRRRESAQVQGGAARQCCRGCCRSHRPQRPGDANDSAM</sequence>
<evidence type="ECO:0000313" key="2">
    <source>
        <dbReference type="Proteomes" id="UP000793456"/>
    </source>
</evidence>
<keyword evidence="2" id="KW-1185">Reference proteome</keyword>
<evidence type="ECO:0000313" key="1">
    <source>
        <dbReference type="EMBL" id="TMS14966.1"/>
    </source>
</evidence>
<gene>
    <name evidence="1" type="ORF">E3U43_021428</name>
</gene>
<dbReference type="Proteomes" id="UP000793456">
    <property type="component" value="Chromosome IX"/>
</dbReference>
<proteinExistence type="predicted"/>
<reference evidence="1" key="1">
    <citation type="submission" date="2018-11" db="EMBL/GenBank/DDBJ databases">
        <title>The sequence and de novo assembly of Larimichthys crocea genome using PacBio and Hi-C technologies.</title>
        <authorList>
            <person name="Xu P."/>
            <person name="Chen B."/>
            <person name="Zhou Z."/>
            <person name="Ke Q."/>
            <person name="Wu Y."/>
            <person name="Bai H."/>
            <person name="Pu F."/>
        </authorList>
    </citation>
    <scope>NUCLEOTIDE SEQUENCE</scope>
    <source>
        <tissue evidence="1">Muscle</tissue>
    </source>
</reference>
<name>A0ACD3R657_LARCR</name>
<protein>
    <submittedName>
        <fullName evidence="1">Uncharacterized protein</fullName>
    </submittedName>
</protein>
<dbReference type="EMBL" id="CM011682">
    <property type="protein sequence ID" value="TMS14966.1"/>
    <property type="molecule type" value="Genomic_DNA"/>
</dbReference>
<organism evidence="1 2">
    <name type="scientific">Larimichthys crocea</name>
    <name type="common">Large yellow croaker</name>
    <name type="synonym">Pseudosciaena crocea</name>
    <dbReference type="NCBI Taxonomy" id="215358"/>
    <lineage>
        <taxon>Eukaryota</taxon>
        <taxon>Metazoa</taxon>
        <taxon>Chordata</taxon>
        <taxon>Craniata</taxon>
        <taxon>Vertebrata</taxon>
        <taxon>Euteleostomi</taxon>
        <taxon>Actinopterygii</taxon>
        <taxon>Neopterygii</taxon>
        <taxon>Teleostei</taxon>
        <taxon>Neoteleostei</taxon>
        <taxon>Acanthomorphata</taxon>
        <taxon>Eupercaria</taxon>
        <taxon>Sciaenidae</taxon>
        <taxon>Larimichthys</taxon>
    </lineage>
</organism>